<sequence length="98" mass="10938">MVLLWSNHSIAGLLRFPDSLQCPTQMVMVGTGRNWSGASQRGVYRFVVELVLERAGAERLTAKSCLTIRSMHVATAPVPLMLRWRPSFLSISRTIPVI</sequence>
<evidence type="ECO:0000313" key="2">
    <source>
        <dbReference type="Proteomes" id="UP000828390"/>
    </source>
</evidence>
<dbReference type="EMBL" id="JAIWYP010000003">
    <property type="protein sequence ID" value="KAH3853208.1"/>
    <property type="molecule type" value="Genomic_DNA"/>
</dbReference>
<name>A0A9D4L7G7_DREPO</name>
<accession>A0A9D4L7G7</accession>
<organism evidence="1 2">
    <name type="scientific">Dreissena polymorpha</name>
    <name type="common">Zebra mussel</name>
    <name type="synonym">Mytilus polymorpha</name>
    <dbReference type="NCBI Taxonomy" id="45954"/>
    <lineage>
        <taxon>Eukaryota</taxon>
        <taxon>Metazoa</taxon>
        <taxon>Spiralia</taxon>
        <taxon>Lophotrochozoa</taxon>
        <taxon>Mollusca</taxon>
        <taxon>Bivalvia</taxon>
        <taxon>Autobranchia</taxon>
        <taxon>Heteroconchia</taxon>
        <taxon>Euheterodonta</taxon>
        <taxon>Imparidentia</taxon>
        <taxon>Neoheterodontei</taxon>
        <taxon>Myida</taxon>
        <taxon>Dreissenoidea</taxon>
        <taxon>Dreissenidae</taxon>
        <taxon>Dreissena</taxon>
    </lineage>
</organism>
<evidence type="ECO:0000313" key="1">
    <source>
        <dbReference type="EMBL" id="KAH3853208.1"/>
    </source>
</evidence>
<dbReference type="AlphaFoldDB" id="A0A9D4L7G7"/>
<comment type="caution">
    <text evidence="1">The sequence shown here is derived from an EMBL/GenBank/DDBJ whole genome shotgun (WGS) entry which is preliminary data.</text>
</comment>
<reference evidence="1" key="1">
    <citation type="journal article" date="2019" name="bioRxiv">
        <title>The Genome of the Zebra Mussel, Dreissena polymorpha: A Resource for Invasive Species Research.</title>
        <authorList>
            <person name="McCartney M.A."/>
            <person name="Auch B."/>
            <person name="Kono T."/>
            <person name="Mallez S."/>
            <person name="Zhang Y."/>
            <person name="Obille A."/>
            <person name="Becker A."/>
            <person name="Abrahante J.E."/>
            <person name="Garbe J."/>
            <person name="Badalamenti J.P."/>
            <person name="Herman A."/>
            <person name="Mangelson H."/>
            <person name="Liachko I."/>
            <person name="Sullivan S."/>
            <person name="Sone E.D."/>
            <person name="Koren S."/>
            <person name="Silverstein K.A.T."/>
            <person name="Beckman K.B."/>
            <person name="Gohl D.M."/>
        </authorList>
    </citation>
    <scope>NUCLEOTIDE SEQUENCE</scope>
    <source>
        <strain evidence="1">Duluth1</strain>
        <tissue evidence="1">Whole animal</tissue>
    </source>
</reference>
<proteinExistence type="predicted"/>
<dbReference type="Proteomes" id="UP000828390">
    <property type="component" value="Unassembled WGS sequence"/>
</dbReference>
<protein>
    <submittedName>
        <fullName evidence="1">Uncharacterized protein</fullName>
    </submittedName>
</protein>
<keyword evidence="2" id="KW-1185">Reference proteome</keyword>
<gene>
    <name evidence="1" type="ORF">DPMN_095730</name>
</gene>
<reference evidence="1" key="2">
    <citation type="submission" date="2020-11" db="EMBL/GenBank/DDBJ databases">
        <authorList>
            <person name="McCartney M.A."/>
            <person name="Auch B."/>
            <person name="Kono T."/>
            <person name="Mallez S."/>
            <person name="Becker A."/>
            <person name="Gohl D.M."/>
            <person name="Silverstein K.A.T."/>
            <person name="Koren S."/>
            <person name="Bechman K.B."/>
            <person name="Herman A."/>
            <person name="Abrahante J.E."/>
            <person name="Garbe J."/>
        </authorList>
    </citation>
    <scope>NUCLEOTIDE SEQUENCE</scope>
    <source>
        <strain evidence="1">Duluth1</strain>
        <tissue evidence="1">Whole animal</tissue>
    </source>
</reference>